<dbReference type="PANTHER" id="PTHR33834:SF9">
    <property type="entry name" value="PROTEIN, PUTATIVE-RELATED"/>
    <property type="match status" value="1"/>
</dbReference>
<evidence type="ECO:0000313" key="2">
    <source>
        <dbReference type="EMBL" id="VFQ81627.1"/>
    </source>
</evidence>
<reference evidence="2 3" key="1">
    <citation type="submission" date="2018-04" db="EMBL/GenBank/DDBJ databases">
        <authorList>
            <person name="Vogel A."/>
        </authorList>
    </citation>
    <scope>NUCLEOTIDE SEQUENCE [LARGE SCALE GENOMIC DNA]</scope>
</reference>
<dbReference type="AlphaFoldDB" id="A0A484LZA1"/>
<gene>
    <name evidence="2" type="ORF">CCAM_LOCUS23403</name>
</gene>
<dbReference type="Proteomes" id="UP000595140">
    <property type="component" value="Unassembled WGS sequence"/>
</dbReference>
<name>A0A484LZA1_9ASTE</name>
<dbReference type="PANTHER" id="PTHR33834">
    <property type="entry name" value="SIGNALING PEPTIDE TAXIMIN 2"/>
    <property type="match status" value="1"/>
</dbReference>
<organism evidence="2 3">
    <name type="scientific">Cuscuta campestris</name>
    <dbReference type="NCBI Taxonomy" id="132261"/>
    <lineage>
        <taxon>Eukaryota</taxon>
        <taxon>Viridiplantae</taxon>
        <taxon>Streptophyta</taxon>
        <taxon>Embryophyta</taxon>
        <taxon>Tracheophyta</taxon>
        <taxon>Spermatophyta</taxon>
        <taxon>Magnoliopsida</taxon>
        <taxon>eudicotyledons</taxon>
        <taxon>Gunneridae</taxon>
        <taxon>Pentapetalae</taxon>
        <taxon>asterids</taxon>
        <taxon>lamiids</taxon>
        <taxon>Solanales</taxon>
        <taxon>Convolvulaceae</taxon>
        <taxon>Cuscuteae</taxon>
        <taxon>Cuscuta</taxon>
        <taxon>Cuscuta subgen. Grammica</taxon>
        <taxon>Cuscuta sect. Cleistogrammica</taxon>
    </lineage>
</organism>
<keyword evidence="1" id="KW-1133">Transmembrane helix</keyword>
<keyword evidence="1" id="KW-0472">Membrane</keyword>
<protein>
    <submittedName>
        <fullName evidence="2">Uncharacterized protein</fullName>
    </submittedName>
</protein>
<keyword evidence="1" id="KW-0812">Transmembrane</keyword>
<sequence>MLMEEKLIFAIRDDCVGSHVDGKKLELFKPLRLQGNRNPFPIGNYNNNNIMCGGEDGGCRPLGFLLGLPFAFISLLLSLVGVVLWILGCMVTCVCPCCVCVTWIIDVAVALIKAPFLIIVCFTDKIPC</sequence>
<dbReference type="EMBL" id="OOIL02002240">
    <property type="protein sequence ID" value="VFQ81627.1"/>
    <property type="molecule type" value="Genomic_DNA"/>
</dbReference>
<keyword evidence="3" id="KW-1185">Reference proteome</keyword>
<dbReference type="OrthoDB" id="1921758at2759"/>
<evidence type="ECO:0000256" key="1">
    <source>
        <dbReference type="SAM" id="Phobius"/>
    </source>
</evidence>
<proteinExistence type="predicted"/>
<dbReference type="InterPro" id="IPR055283">
    <property type="entry name" value="TAXIMIN_1/2"/>
</dbReference>
<evidence type="ECO:0000313" key="3">
    <source>
        <dbReference type="Proteomes" id="UP000595140"/>
    </source>
</evidence>
<feature type="transmembrane region" description="Helical" evidence="1">
    <location>
        <begin position="64"/>
        <end position="88"/>
    </location>
</feature>
<accession>A0A484LZA1</accession>